<dbReference type="PRINTS" id="PR00344">
    <property type="entry name" value="BCTRLSENSOR"/>
</dbReference>
<organism evidence="14 15">
    <name type="scientific">Thermoleptolyngbya sichuanensis A183</name>
    <dbReference type="NCBI Taxonomy" id="2737172"/>
    <lineage>
        <taxon>Bacteria</taxon>
        <taxon>Bacillati</taxon>
        <taxon>Cyanobacteriota</taxon>
        <taxon>Cyanophyceae</taxon>
        <taxon>Oculatellales</taxon>
        <taxon>Oculatellaceae</taxon>
        <taxon>Thermoleptolyngbya</taxon>
        <taxon>Thermoleptolyngbya sichuanensis</taxon>
    </lineage>
</organism>
<feature type="transmembrane region" description="Helical" evidence="11">
    <location>
        <begin position="175"/>
        <end position="198"/>
    </location>
</feature>
<keyword evidence="7" id="KW-0418">Kinase</keyword>
<dbReference type="InterPro" id="IPR050428">
    <property type="entry name" value="TCS_sensor_his_kinase"/>
</dbReference>
<dbReference type="EC" id="2.7.13.3" evidence="3"/>
<dbReference type="Proteomes" id="UP000505210">
    <property type="component" value="Chromosome"/>
</dbReference>
<dbReference type="PROSITE" id="PS50885">
    <property type="entry name" value="HAMP"/>
    <property type="match status" value="1"/>
</dbReference>
<dbReference type="SMART" id="SM00304">
    <property type="entry name" value="HAMP"/>
    <property type="match status" value="1"/>
</dbReference>
<sequence length="468" mass="52497">MRLNRLFSSLRTRILGWYILLVAASMLVSIVGIRQTLLARLYERIEQSLEQEVLELRQLKTGLNPRTSEPFGNDIDALFRVFLSRNIPADNEFLLTFLDGEFDRSSPRAVPKVLDLSSPLAQEFAEIATPRRRWVTLPDGEIIIYQAEPIFREGSRGVFVVAHLLSAELRGIDEAIAIVIQVMLTVLGLTAVVAWFVAQRALEPLNLLTQAAKTVSESDLTQRIPVHGVDEISELTLRFNEMLDRLQLAFAAQRDFVSDAGHELRTPITIIRGHLELLSDDPTEQRETIDLVTDELDRMSRFVDDLLLLAKAEQPNFLRMEMVDVAALAEALFAKAKALGDRQWRLENRARGWIVGDRQRLTQAVMNLAQNATQHTQLSDTITLGTALDRDKVRFWVRDTGKGIPQAEQARIFERFARSNTSRRRSEGAGLGLAIVRAIAQAHGGTVELVSQPDQGATFTLVIPVDPP</sequence>
<dbReference type="CDD" id="cd00075">
    <property type="entry name" value="HATPase"/>
    <property type="match status" value="1"/>
</dbReference>
<dbReference type="PANTHER" id="PTHR45436">
    <property type="entry name" value="SENSOR HISTIDINE KINASE YKOH"/>
    <property type="match status" value="1"/>
</dbReference>
<dbReference type="SMART" id="SM00388">
    <property type="entry name" value="HisKA"/>
    <property type="match status" value="1"/>
</dbReference>
<evidence type="ECO:0000256" key="1">
    <source>
        <dbReference type="ARBA" id="ARBA00000085"/>
    </source>
</evidence>
<keyword evidence="6 11" id="KW-0812">Transmembrane</keyword>
<dbReference type="InterPro" id="IPR003660">
    <property type="entry name" value="HAMP_dom"/>
</dbReference>
<keyword evidence="9" id="KW-0902">Two-component regulatory system</keyword>
<dbReference type="Gene3D" id="3.30.565.10">
    <property type="entry name" value="Histidine kinase-like ATPase, C-terminal domain"/>
    <property type="match status" value="1"/>
</dbReference>
<reference evidence="14 15" key="1">
    <citation type="submission" date="2020-05" db="EMBL/GenBank/DDBJ databases">
        <title>Complete genome sequence of of a novel Thermoleptolyngbya strain isolated from hot springs of Ganzi, Sichuan China.</title>
        <authorList>
            <person name="Tang J."/>
            <person name="Daroch M."/>
            <person name="Li L."/>
            <person name="Waleron K."/>
            <person name="Waleron M."/>
            <person name="Waleron M."/>
        </authorList>
    </citation>
    <scope>NUCLEOTIDE SEQUENCE [LARGE SCALE GENOMIC DNA]</scope>
    <source>
        <strain evidence="14 15">PKUAC-SCTA183</strain>
    </source>
</reference>
<evidence type="ECO:0000256" key="6">
    <source>
        <dbReference type="ARBA" id="ARBA00022692"/>
    </source>
</evidence>
<evidence type="ECO:0000256" key="11">
    <source>
        <dbReference type="SAM" id="Phobius"/>
    </source>
</evidence>
<comment type="catalytic activity">
    <reaction evidence="1">
        <text>ATP + protein L-histidine = ADP + protein N-phospho-L-histidine.</text>
        <dbReference type="EC" id="2.7.13.3"/>
    </reaction>
</comment>
<dbReference type="Pfam" id="PF00512">
    <property type="entry name" value="HisKA"/>
    <property type="match status" value="1"/>
</dbReference>
<dbReference type="FunFam" id="1.10.287.130:FF:000001">
    <property type="entry name" value="Two-component sensor histidine kinase"/>
    <property type="match status" value="1"/>
</dbReference>
<dbReference type="PANTHER" id="PTHR45436:SF5">
    <property type="entry name" value="SENSOR HISTIDINE KINASE TRCS"/>
    <property type="match status" value="1"/>
</dbReference>
<dbReference type="InterPro" id="IPR004358">
    <property type="entry name" value="Sig_transdc_His_kin-like_C"/>
</dbReference>
<dbReference type="InterPro" id="IPR036890">
    <property type="entry name" value="HATPase_C_sf"/>
</dbReference>
<evidence type="ECO:0000313" key="15">
    <source>
        <dbReference type="Proteomes" id="UP000505210"/>
    </source>
</evidence>
<keyword evidence="4" id="KW-0597">Phosphoprotein</keyword>
<evidence type="ECO:0000256" key="5">
    <source>
        <dbReference type="ARBA" id="ARBA00022679"/>
    </source>
</evidence>
<evidence type="ECO:0000256" key="9">
    <source>
        <dbReference type="ARBA" id="ARBA00023012"/>
    </source>
</evidence>
<dbReference type="SUPFAM" id="SSF158472">
    <property type="entry name" value="HAMP domain-like"/>
    <property type="match status" value="1"/>
</dbReference>
<evidence type="ECO:0000256" key="2">
    <source>
        <dbReference type="ARBA" id="ARBA00004370"/>
    </source>
</evidence>
<keyword evidence="15" id="KW-1185">Reference proteome</keyword>
<evidence type="ECO:0000256" key="4">
    <source>
        <dbReference type="ARBA" id="ARBA00022553"/>
    </source>
</evidence>
<dbReference type="FunFam" id="3.30.565.10:FF:000006">
    <property type="entry name" value="Sensor histidine kinase WalK"/>
    <property type="match status" value="1"/>
</dbReference>
<evidence type="ECO:0000256" key="8">
    <source>
        <dbReference type="ARBA" id="ARBA00022989"/>
    </source>
</evidence>
<dbReference type="KEGG" id="theu:HPC62_06275"/>
<proteinExistence type="predicted"/>
<dbReference type="SUPFAM" id="SSF55874">
    <property type="entry name" value="ATPase domain of HSP90 chaperone/DNA topoisomerase II/histidine kinase"/>
    <property type="match status" value="1"/>
</dbReference>
<dbReference type="InterPro" id="IPR036097">
    <property type="entry name" value="HisK_dim/P_sf"/>
</dbReference>
<dbReference type="CDD" id="cd00082">
    <property type="entry name" value="HisKA"/>
    <property type="match status" value="1"/>
</dbReference>
<protein>
    <recommendedName>
        <fullName evidence="3">histidine kinase</fullName>
        <ecNumber evidence="3">2.7.13.3</ecNumber>
    </recommendedName>
</protein>
<dbReference type="InterPro" id="IPR005467">
    <property type="entry name" value="His_kinase_dom"/>
</dbReference>
<comment type="subcellular location">
    <subcellularLocation>
        <location evidence="2">Membrane</location>
    </subcellularLocation>
</comment>
<dbReference type="InterPro" id="IPR003661">
    <property type="entry name" value="HisK_dim/P_dom"/>
</dbReference>
<dbReference type="Gene3D" id="1.10.287.130">
    <property type="match status" value="1"/>
</dbReference>
<dbReference type="Pfam" id="PF02518">
    <property type="entry name" value="HATPase_c"/>
    <property type="match status" value="1"/>
</dbReference>
<evidence type="ECO:0000259" key="13">
    <source>
        <dbReference type="PROSITE" id="PS50885"/>
    </source>
</evidence>
<dbReference type="GO" id="GO:0005886">
    <property type="term" value="C:plasma membrane"/>
    <property type="evidence" value="ECO:0007669"/>
    <property type="project" value="TreeGrafter"/>
</dbReference>
<dbReference type="EMBL" id="CP053661">
    <property type="protein sequence ID" value="QKD81856.1"/>
    <property type="molecule type" value="Genomic_DNA"/>
</dbReference>
<dbReference type="CDD" id="cd06225">
    <property type="entry name" value="HAMP"/>
    <property type="match status" value="1"/>
</dbReference>
<feature type="domain" description="HAMP" evidence="13">
    <location>
        <begin position="199"/>
        <end position="251"/>
    </location>
</feature>
<keyword evidence="5" id="KW-0808">Transferase</keyword>
<dbReference type="RefSeq" id="WP_172354242.1">
    <property type="nucleotide sequence ID" value="NZ_CP053661.1"/>
</dbReference>
<dbReference type="AlphaFoldDB" id="A0A6M8BCL5"/>
<dbReference type="SMART" id="SM00387">
    <property type="entry name" value="HATPase_c"/>
    <property type="match status" value="1"/>
</dbReference>
<name>A0A6M8BCL5_9CYAN</name>
<dbReference type="Pfam" id="PF00672">
    <property type="entry name" value="HAMP"/>
    <property type="match status" value="1"/>
</dbReference>
<gene>
    <name evidence="14" type="ORF">HPC62_06275</name>
</gene>
<evidence type="ECO:0000256" key="7">
    <source>
        <dbReference type="ARBA" id="ARBA00022777"/>
    </source>
</evidence>
<keyword evidence="8 11" id="KW-1133">Transmembrane helix</keyword>
<dbReference type="SUPFAM" id="SSF47384">
    <property type="entry name" value="Homodimeric domain of signal transducing histidine kinase"/>
    <property type="match status" value="1"/>
</dbReference>
<evidence type="ECO:0000256" key="3">
    <source>
        <dbReference type="ARBA" id="ARBA00012438"/>
    </source>
</evidence>
<feature type="domain" description="Histidine kinase" evidence="12">
    <location>
        <begin position="259"/>
        <end position="467"/>
    </location>
</feature>
<dbReference type="Gene3D" id="6.10.340.10">
    <property type="match status" value="1"/>
</dbReference>
<evidence type="ECO:0000259" key="12">
    <source>
        <dbReference type="PROSITE" id="PS50109"/>
    </source>
</evidence>
<dbReference type="GO" id="GO:0000155">
    <property type="term" value="F:phosphorelay sensor kinase activity"/>
    <property type="evidence" value="ECO:0007669"/>
    <property type="project" value="InterPro"/>
</dbReference>
<evidence type="ECO:0000313" key="14">
    <source>
        <dbReference type="EMBL" id="QKD81856.1"/>
    </source>
</evidence>
<feature type="transmembrane region" description="Helical" evidence="11">
    <location>
        <begin position="15"/>
        <end position="33"/>
    </location>
</feature>
<dbReference type="PROSITE" id="PS50109">
    <property type="entry name" value="HIS_KIN"/>
    <property type="match status" value="1"/>
</dbReference>
<accession>A0A6M8BCL5</accession>
<keyword evidence="10 11" id="KW-0472">Membrane</keyword>
<evidence type="ECO:0000256" key="10">
    <source>
        <dbReference type="ARBA" id="ARBA00023136"/>
    </source>
</evidence>
<dbReference type="InterPro" id="IPR003594">
    <property type="entry name" value="HATPase_dom"/>
</dbReference>